<dbReference type="EMBL" id="CP014518">
    <property type="protein sequence ID" value="AMM31402.1"/>
    <property type="molecule type" value="Genomic_DNA"/>
</dbReference>
<dbReference type="RefSeq" id="WP_066495321.1">
    <property type="nucleotide sequence ID" value="NZ_BJMO01000012.1"/>
</dbReference>
<protein>
    <submittedName>
        <fullName evidence="2">FlgN family protein</fullName>
    </submittedName>
</protein>
<proteinExistence type="predicted"/>
<dbReference type="Gene3D" id="1.20.58.300">
    <property type="entry name" value="FlgN-like"/>
    <property type="match status" value="1"/>
</dbReference>
<evidence type="ECO:0000256" key="1">
    <source>
        <dbReference type="ARBA" id="ARBA00022795"/>
    </source>
</evidence>
<dbReference type="SUPFAM" id="SSF140566">
    <property type="entry name" value="FlgN-like"/>
    <property type="match status" value="1"/>
</dbReference>
<dbReference type="PATRIC" id="fig|37927.3.peg.732"/>
<dbReference type="InterPro" id="IPR036679">
    <property type="entry name" value="FlgN-like_sf"/>
</dbReference>
<dbReference type="AlphaFoldDB" id="A0A127A174"/>
<dbReference type="Pfam" id="PF05130">
    <property type="entry name" value="FlgN"/>
    <property type="match status" value="1"/>
</dbReference>
<sequence length="161" mass="17698">MAIHDLSAQLWRERELLDLLTFKLEEEQLLLTAGKTRWLSHATREVEHVLERLQAVGLERAVTAAAVARDWGLAEEATLRDLAASAPDAAWADILSAHLKAMTDQAALIRQLRDANAQFLRAAARSTQETLAETEASAATLYDAHGRSAAQGSARLFDQEL</sequence>
<reference evidence="2 3" key="1">
    <citation type="submission" date="2016-02" db="EMBL/GenBank/DDBJ databases">
        <title>Complete genome of Sinomonas atrocyanea KCTC 3377.</title>
        <authorList>
            <person name="Kim K.M."/>
        </authorList>
    </citation>
    <scope>NUCLEOTIDE SEQUENCE [LARGE SCALE GENOMIC DNA]</scope>
    <source>
        <strain evidence="2 3">KCTC 3377</strain>
    </source>
</reference>
<dbReference type="KEGG" id="satk:SA2016_0712"/>
<accession>A0A127A174</accession>
<gene>
    <name evidence="2" type="ORF">SA2016_0712</name>
</gene>
<evidence type="ECO:0000313" key="2">
    <source>
        <dbReference type="EMBL" id="AMM31402.1"/>
    </source>
</evidence>
<evidence type="ECO:0000313" key="3">
    <source>
        <dbReference type="Proteomes" id="UP000070134"/>
    </source>
</evidence>
<dbReference type="Proteomes" id="UP000070134">
    <property type="component" value="Chromosome"/>
</dbReference>
<dbReference type="STRING" id="37927.SA2016_0712"/>
<organism evidence="2 3">
    <name type="scientific">Sinomonas atrocyanea</name>
    <dbReference type="NCBI Taxonomy" id="37927"/>
    <lineage>
        <taxon>Bacteria</taxon>
        <taxon>Bacillati</taxon>
        <taxon>Actinomycetota</taxon>
        <taxon>Actinomycetes</taxon>
        <taxon>Micrococcales</taxon>
        <taxon>Micrococcaceae</taxon>
        <taxon>Sinomonas</taxon>
    </lineage>
</organism>
<dbReference type="GO" id="GO:0044780">
    <property type="term" value="P:bacterial-type flagellum assembly"/>
    <property type="evidence" value="ECO:0007669"/>
    <property type="project" value="InterPro"/>
</dbReference>
<keyword evidence="3" id="KW-1185">Reference proteome</keyword>
<dbReference type="OrthoDB" id="3268384at2"/>
<dbReference type="InterPro" id="IPR007809">
    <property type="entry name" value="FlgN-like"/>
</dbReference>
<keyword evidence="1" id="KW-1005">Bacterial flagellum biogenesis</keyword>
<name>A0A127A174_9MICC</name>